<evidence type="ECO:0000256" key="3">
    <source>
        <dbReference type="ARBA" id="ARBA00022679"/>
    </source>
</evidence>
<dbReference type="NCBIfam" id="TIGR03023">
    <property type="entry name" value="WcaJ_sugtrans"/>
    <property type="match status" value="1"/>
</dbReference>
<keyword evidence="4 7" id="KW-0812">Transmembrane</keyword>
<keyword evidence="6 7" id="KW-0472">Membrane</keyword>
<evidence type="ECO:0000313" key="9">
    <source>
        <dbReference type="EMBL" id="KVW94671.1"/>
    </source>
</evidence>
<organism evidence="9 10">
    <name type="scientific">Thiobacillus denitrificans</name>
    <dbReference type="NCBI Taxonomy" id="36861"/>
    <lineage>
        <taxon>Bacteria</taxon>
        <taxon>Pseudomonadati</taxon>
        <taxon>Pseudomonadota</taxon>
        <taxon>Betaproteobacteria</taxon>
        <taxon>Nitrosomonadales</taxon>
        <taxon>Thiobacillaceae</taxon>
        <taxon>Thiobacillus</taxon>
    </lineage>
</organism>
<evidence type="ECO:0000256" key="5">
    <source>
        <dbReference type="ARBA" id="ARBA00022989"/>
    </source>
</evidence>
<dbReference type="Pfam" id="PF13727">
    <property type="entry name" value="CoA_binding_3"/>
    <property type="match status" value="1"/>
</dbReference>
<accession>A0A106BLI1</accession>
<comment type="subcellular location">
    <subcellularLocation>
        <location evidence="1">Membrane</location>
        <topology evidence="1">Multi-pass membrane protein</topology>
    </subcellularLocation>
</comment>
<keyword evidence="3 9" id="KW-0808">Transferase</keyword>
<keyword evidence="5 7" id="KW-1133">Transmembrane helix</keyword>
<dbReference type="eggNOG" id="COG2148">
    <property type="taxonomic scope" value="Bacteria"/>
</dbReference>
<dbReference type="OrthoDB" id="9808602at2"/>
<dbReference type="Pfam" id="PF02397">
    <property type="entry name" value="Bac_transf"/>
    <property type="match status" value="1"/>
</dbReference>
<dbReference type="Gene3D" id="3.40.50.720">
    <property type="entry name" value="NAD(P)-binding Rossmann-like Domain"/>
    <property type="match status" value="1"/>
</dbReference>
<feature type="transmembrane region" description="Helical" evidence="7">
    <location>
        <begin position="75"/>
        <end position="92"/>
    </location>
</feature>
<evidence type="ECO:0000256" key="7">
    <source>
        <dbReference type="SAM" id="Phobius"/>
    </source>
</evidence>
<name>A0A106BLI1_THIDE</name>
<keyword evidence="10" id="KW-1185">Reference proteome</keyword>
<gene>
    <name evidence="9" type="ORF">ABW22_11530</name>
</gene>
<protein>
    <submittedName>
        <fullName evidence="9">UDP-phosphate glucose phosphotransferase</fullName>
    </submittedName>
</protein>
<feature type="transmembrane region" description="Helical" evidence="7">
    <location>
        <begin position="275"/>
        <end position="296"/>
    </location>
</feature>
<feature type="transmembrane region" description="Helical" evidence="7">
    <location>
        <begin position="21"/>
        <end position="39"/>
    </location>
</feature>
<dbReference type="InterPro" id="IPR003362">
    <property type="entry name" value="Bact_transf"/>
</dbReference>
<evidence type="ECO:0000256" key="4">
    <source>
        <dbReference type="ARBA" id="ARBA00022692"/>
    </source>
</evidence>
<evidence type="ECO:0000256" key="6">
    <source>
        <dbReference type="ARBA" id="ARBA00023136"/>
    </source>
</evidence>
<sequence length="460" mass="51941">MTNHNQWLFRQQLSVVSLTKSLLDPFVAVLVLIGCTLYFEEPFRGPYPILALIVFTLTFPGKWPEVTLRAFWNEVVIPWFFLSGLILLFGYSTGYLDHFPPDLVLAWVLATPVAMWVAHRITRKLLPRLLLLEGGRRRALIVGAGHLGTELRGRFANDLALGVDVVGFFDDRTIERTQLANPKQLLGRLIDIPDYVNRNGIDLLYITLPMAAHPRTLSLLDALRDTTASVYFVPDIFVSDLIQARVDHIHGMPVVALTESPTLGVSGIGKRISDVVIASLILLMIWPLLLILAVGVKLSSPGPVIFKQRRYGLDGQEILVYKFRSMTVCEDGGIINQASRCDIRITPFGAFIRRTSLDELPQFINVLQGRMSVVGPRPHAVAHNEQYRKLIKGYMLRHKVKPGITGWAQVNGLRGETETLDKMRARVQYDIDYMRNWSLVFDLMIISKTLAVVWRDQSAY</sequence>
<dbReference type="GO" id="GO:0016020">
    <property type="term" value="C:membrane"/>
    <property type="evidence" value="ECO:0007669"/>
    <property type="project" value="UniProtKB-SubCell"/>
</dbReference>
<dbReference type="InterPro" id="IPR017475">
    <property type="entry name" value="EPS_sugar_tfrase"/>
</dbReference>
<reference evidence="9 10" key="1">
    <citation type="journal article" date="2015" name="Appl. Environ. Microbiol.">
        <title>Aerobic and Anaerobic Thiosulfate Oxidation by a Cold-Adapted, Subglacial Chemoautotroph.</title>
        <authorList>
            <person name="Harrold Z.R."/>
            <person name="Skidmore M.L."/>
            <person name="Hamilton T.L."/>
            <person name="Desch L."/>
            <person name="Amada K."/>
            <person name="van Gelder W."/>
            <person name="Glover K."/>
            <person name="Roden E.E."/>
            <person name="Boyd E.S."/>
        </authorList>
    </citation>
    <scope>NUCLEOTIDE SEQUENCE [LARGE SCALE GENOMIC DNA]</scope>
    <source>
        <strain evidence="9 10">RG</strain>
    </source>
</reference>
<dbReference type="RefSeq" id="WP_059756612.1">
    <property type="nucleotide sequence ID" value="NZ_LDUG01000033.1"/>
</dbReference>
<dbReference type="EMBL" id="LDUG01000033">
    <property type="protein sequence ID" value="KVW94671.1"/>
    <property type="molecule type" value="Genomic_DNA"/>
</dbReference>
<feature type="transmembrane region" description="Helical" evidence="7">
    <location>
        <begin position="45"/>
        <end position="63"/>
    </location>
</feature>
<dbReference type="NCBIfam" id="TIGR03025">
    <property type="entry name" value="EPS_sugtrans"/>
    <property type="match status" value="1"/>
</dbReference>
<dbReference type="SUPFAM" id="SSF51735">
    <property type="entry name" value="NAD(P)-binding Rossmann-fold domains"/>
    <property type="match status" value="1"/>
</dbReference>
<dbReference type="InterPro" id="IPR036291">
    <property type="entry name" value="NAD(P)-bd_dom_sf"/>
</dbReference>
<feature type="domain" description="Bacterial sugar transferase" evidence="8">
    <location>
        <begin position="270"/>
        <end position="454"/>
    </location>
</feature>
<dbReference type="PANTHER" id="PTHR30576">
    <property type="entry name" value="COLANIC BIOSYNTHESIS UDP-GLUCOSE LIPID CARRIER TRANSFERASE"/>
    <property type="match status" value="1"/>
</dbReference>
<evidence type="ECO:0000259" key="8">
    <source>
        <dbReference type="Pfam" id="PF02397"/>
    </source>
</evidence>
<evidence type="ECO:0000313" key="10">
    <source>
        <dbReference type="Proteomes" id="UP000064243"/>
    </source>
</evidence>
<dbReference type="GO" id="GO:0009242">
    <property type="term" value="P:colanic acid biosynthetic process"/>
    <property type="evidence" value="ECO:0007669"/>
    <property type="project" value="TreeGrafter"/>
</dbReference>
<dbReference type="PANTHER" id="PTHR30576:SF21">
    <property type="entry name" value="UDP-GLUCOSE:UNDECAPRENYL-PHOSPHATE GLUCOSE-1-PHOSPHATE TRANSFERASE"/>
    <property type="match status" value="1"/>
</dbReference>
<feature type="transmembrane region" description="Helical" evidence="7">
    <location>
        <begin position="104"/>
        <end position="122"/>
    </location>
</feature>
<dbReference type="STRING" id="1123392.GCA_000376425_02749"/>
<comment type="caution">
    <text evidence="9">The sequence shown here is derived from an EMBL/GenBank/DDBJ whole genome shotgun (WGS) entry which is preliminary data.</text>
</comment>
<evidence type="ECO:0000256" key="2">
    <source>
        <dbReference type="ARBA" id="ARBA00006464"/>
    </source>
</evidence>
<evidence type="ECO:0000256" key="1">
    <source>
        <dbReference type="ARBA" id="ARBA00004141"/>
    </source>
</evidence>
<dbReference type="PATRIC" id="fig|36861.3.peg.2087"/>
<dbReference type="InterPro" id="IPR017473">
    <property type="entry name" value="Undecaprenyl-P_gluc_Ptfrase"/>
</dbReference>
<comment type="similarity">
    <text evidence="2">Belongs to the bacterial sugar transferase family.</text>
</comment>
<dbReference type="GO" id="GO:0089702">
    <property type="term" value="F:undecaprenyl-phosphate glucose phosphotransferase activity"/>
    <property type="evidence" value="ECO:0007669"/>
    <property type="project" value="TreeGrafter"/>
</dbReference>
<proteinExistence type="inferred from homology"/>
<dbReference type="Proteomes" id="UP000064243">
    <property type="component" value="Unassembled WGS sequence"/>
</dbReference>
<dbReference type="AlphaFoldDB" id="A0A106BLI1"/>